<evidence type="ECO:0000313" key="1">
    <source>
        <dbReference type="EMBL" id="MBA0869084.1"/>
    </source>
</evidence>
<dbReference type="AlphaFoldDB" id="A0A7J9MDT1"/>
<protein>
    <submittedName>
        <fullName evidence="1">Uncharacterized protein</fullName>
    </submittedName>
</protein>
<comment type="caution">
    <text evidence="1">The sequence shown here is derived from an EMBL/GenBank/DDBJ whole genome shotgun (WGS) entry which is preliminary data.</text>
</comment>
<keyword evidence="2" id="KW-1185">Reference proteome</keyword>
<name>A0A7J9MDT1_GOSSC</name>
<dbReference type="OrthoDB" id="10344428at2759"/>
<dbReference type="EMBL" id="JABFAF010000010">
    <property type="protein sequence ID" value="MBA0869084.1"/>
    <property type="molecule type" value="Genomic_DNA"/>
</dbReference>
<organism evidence="1 2">
    <name type="scientific">Gossypium schwendimanii</name>
    <name type="common">Cotton</name>
    <dbReference type="NCBI Taxonomy" id="34291"/>
    <lineage>
        <taxon>Eukaryota</taxon>
        <taxon>Viridiplantae</taxon>
        <taxon>Streptophyta</taxon>
        <taxon>Embryophyta</taxon>
        <taxon>Tracheophyta</taxon>
        <taxon>Spermatophyta</taxon>
        <taxon>Magnoliopsida</taxon>
        <taxon>eudicotyledons</taxon>
        <taxon>Gunneridae</taxon>
        <taxon>Pentapetalae</taxon>
        <taxon>rosids</taxon>
        <taxon>malvids</taxon>
        <taxon>Malvales</taxon>
        <taxon>Malvaceae</taxon>
        <taxon>Malvoideae</taxon>
        <taxon>Gossypium</taxon>
    </lineage>
</organism>
<evidence type="ECO:0000313" key="2">
    <source>
        <dbReference type="Proteomes" id="UP000593576"/>
    </source>
</evidence>
<accession>A0A7J9MDT1</accession>
<reference evidence="1 2" key="1">
    <citation type="journal article" date="2019" name="Genome Biol. Evol.">
        <title>Insights into the evolution of the New World diploid cottons (Gossypium, subgenus Houzingenia) based on genome sequencing.</title>
        <authorList>
            <person name="Grover C.E."/>
            <person name="Arick M.A. 2nd"/>
            <person name="Thrash A."/>
            <person name="Conover J.L."/>
            <person name="Sanders W.S."/>
            <person name="Peterson D.G."/>
            <person name="Frelichowski J.E."/>
            <person name="Scheffler J.A."/>
            <person name="Scheffler B.E."/>
            <person name="Wendel J.F."/>
        </authorList>
    </citation>
    <scope>NUCLEOTIDE SEQUENCE [LARGE SCALE GENOMIC DNA]</scope>
    <source>
        <strain evidence="1">1</strain>
        <tissue evidence="1">Leaf</tissue>
    </source>
</reference>
<sequence>MEIMGDAKTVIKKCKSSITDRSVIGAIIRDIQN</sequence>
<dbReference type="Proteomes" id="UP000593576">
    <property type="component" value="Unassembled WGS sequence"/>
</dbReference>
<gene>
    <name evidence="1" type="ORF">Goshw_022997</name>
</gene>
<proteinExistence type="predicted"/>